<organism evidence="5 6">
    <name type="scientific">Polyplax serrata</name>
    <name type="common">Common mouse louse</name>
    <dbReference type="NCBI Taxonomy" id="468196"/>
    <lineage>
        <taxon>Eukaryota</taxon>
        <taxon>Metazoa</taxon>
        <taxon>Ecdysozoa</taxon>
        <taxon>Arthropoda</taxon>
        <taxon>Hexapoda</taxon>
        <taxon>Insecta</taxon>
        <taxon>Pterygota</taxon>
        <taxon>Neoptera</taxon>
        <taxon>Paraneoptera</taxon>
        <taxon>Psocodea</taxon>
        <taxon>Troctomorpha</taxon>
        <taxon>Phthiraptera</taxon>
        <taxon>Anoplura</taxon>
        <taxon>Polyplacidae</taxon>
        <taxon>Polyplax</taxon>
    </lineage>
</organism>
<dbReference type="EMBL" id="JAWJWF010000045">
    <property type="protein sequence ID" value="KAK6627534.1"/>
    <property type="molecule type" value="Genomic_DNA"/>
</dbReference>
<dbReference type="PANTHER" id="PTHR21637:SF0">
    <property type="entry name" value="AT10158P"/>
    <property type="match status" value="1"/>
</dbReference>
<dbReference type="Pfam" id="PF16017">
    <property type="entry name" value="BTB_3"/>
    <property type="match status" value="1"/>
</dbReference>
<proteinExistence type="predicted"/>
<dbReference type="InterPro" id="IPR000210">
    <property type="entry name" value="BTB/POZ_dom"/>
</dbReference>
<feature type="domain" description="BTB" evidence="4">
    <location>
        <begin position="145"/>
        <end position="248"/>
    </location>
</feature>
<dbReference type="SMART" id="SM00225">
    <property type="entry name" value="BTB"/>
    <property type="match status" value="1"/>
</dbReference>
<evidence type="ECO:0000256" key="3">
    <source>
        <dbReference type="SAM" id="MobiDB-lite"/>
    </source>
</evidence>
<comment type="subcellular location">
    <subcellularLocation>
        <location evidence="1">Cytoplasm</location>
    </subcellularLocation>
</comment>
<dbReference type="SUPFAM" id="SSF54695">
    <property type="entry name" value="POZ domain"/>
    <property type="match status" value="1"/>
</dbReference>
<sequence length="457" mass="52088">MRVRNGFRFLFVHVSYNVKTLQINCFPGICRLRSEMSKNTKDRDRFLCCERDSSSDTEDYLYSDDTRRRVFKNRMSFGSSATPKPCLVQRQNSGSRSDSRTNTNNNSKQPIQSNSPRNRSRSQQSGSSGKSQTREQQAMSQGTDDRITLVVDNTRFVLDRSLFTAHPNTMLGRMFSSGIEFTHPNERGEYEVADGISATVFRSILDFYKGQVIRCPPTVSVQELREACDYLLVPFDVNTVRCHNLRGLLHELSNEGARRQFEVFLEELIFPLMVNSAQRGDRECHVVNLLDDDVVDWDEEYPPQMGEEYSQTVNSTAMYRFFKYIENRDVAKQVMKDRGLKKIRLGIEGYPTYKEKVKKRAGGRAEVIYNYVQRPFIHMSWEKEEAKSRHVDFQCVKSKSVTNLAEATADPALELDAGGNPINPAAADAPSRDETVAVGALAQLVIQPDQPAPDEQH</sequence>
<name>A0ABR1AUD6_POLSC</name>
<reference evidence="5 6" key="1">
    <citation type="submission" date="2023-09" db="EMBL/GenBank/DDBJ databases">
        <title>Genomes of two closely related lineages of the louse Polyplax serrata with different host specificities.</title>
        <authorList>
            <person name="Martinu J."/>
            <person name="Tarabai H."/>
            <person name="Stefka J."/>
            <person name="Hypsa V."/>
        </authorList>
    </citation>
    <scope>NUCLEOTIDE SEQUENCE [LARGE SCALE GENOMIC DNA]</scope>
    <source>
        <strain evidence="5">98ZLc_SE</strain>
    </source>
</reference>
<comment type="caution">
    <text evidence="5">The sequence shown here is derived from an EMBL/GenBank/DDBJ whole genome shotgun (WGS) entry which is preliminary data.</text>
</comment>
<keyword evidence="6" id="KW-1185">Reference proteome</keyword>
<accession>A0ABR1AUD6</accession>
<dbReference type="InterPro" id="IPR039885">
    <property type="entry name" value="BTBD10/KCTD20_BTB/POZ"/>
</dbReference>
<dbReference type="InterPro" id="IPR039886">
    <property type="entry name" value="BTBD10/KCTD20"/>
</dbReference>
<evidence type="ECO:0000313" key="5">
    <source>
        <dbReference type="EMBL" id="KAK6627534.1"/>
    </source>
</evidence>
<evidence type="ECO:0000259" key="4">
    <source>
        <dbReference type="SMART" id="SM00225"/>
    </source>
</evidence>
<evidence type="ECO:0000256" key="2">
    <source>
        <dbReference type="ARBA" id="ARBA00022490"/>
    </source>
</evidence>
<protein>
    <recommendedName>
        <fullName evidence="4">BTB domain-containing protein</fullName>
    </recommendedName>
</protein>
<evidence type="ECO:0000313" key="6">
    <source>
        <dbReference type="Proteomes" id="UP001359485"/>
    </source>
</evidence>
<feature type="region of interest" description="Disordered" evidence="3">
    <location>
        <begin position="81"/>
        <end position="145"/>
    </location>
</feature>
<dbReference type="Gene3D" id="3.30.710.10">
    <property type="entry name" value="Potassium Channel Kv1.1, Chain A"/>
    <property type="match status" value="1"/>
</dbReference>
<feature type="compositionally biased region" description="Low complexity" evidence="3">
    <location>
        <begin position="92"/>
        <end position="131"/>
    </location>
</feature>
<keyword evidence="2" id="KW-0963">Cytoplasm</keyword>
<dbReference type="InterPro" id="IPR011333">
    <property type="entry name" value="SKP1/BTB/POZ_sf"/>
</dbReference>
<evidence type="ECO:0000256" key="1">
    <source>
        <dbReference type="ARBA" id="ARBA00004496"/>
    </source>
</evidence>
<dbReference type="PANTHER" id="PTHR21637">
    <property type="entry name" value="BTB/POZ DOMAIN-CONTAINING PROTEIN 10-RELATED"/>
    <property type="match status" value="1"/>
</dbReference>
<dbReference type="CDD" id="cd18318">
    <property type="entry name" value="BTB_POZ_KCTD20-like"/>
    <property type="match status" value="1"/>
</dbReference>
<dbReference type="Proteomes" id="UP001359485">
    <property type="component" value="Unassembled WGS sequence"/>
</dbReference>
<gene>
    <name evidence="5" type="ORF">RUM44_010012</name>
</gene>